<gene>
    <name evidence="1" type="ORF">HPBE_LOCUS20453</name>
</gene>
<keyword evidence="2" id="KW-1185">Reference proteome</keyword>
<protein>
    <submittedName>
        <fullName evidence="3">Lysosomal trafficking regulator lyst</fullName>
    </submittedName>
</protein>
<name>A0A183GDV3_HELPZ</name>
<reference evidence="3" key="2">
    <citation type="submission" date="2019-09" db="UniProtKB">
        <authorList>
            <consortium name="WormBaseParasite"/>
        </authorList>
    </citation>
    <scope>IDENTIFICATION</scope>
</reference>
<evidence type="ECO:0000313" key="2">
    <source>
        <dbReference type="Proteomes" id="UP000050761"/>
    </source>
</evidence>
<organism evidence="2 3">
    <name type="scientific">Heligmosomoides polygyrus</name>
    <name type="common">Parasitic roundworm</name>
    <dbReference type="NCBI Taxonomy" id="6339"/>
    <lineage>
        <taxon>Eukaryota</taxon>
        <taxon>Metazoa</taxon>
        <taxon>Ecdysozoa</taxon>
        <taxon>Nematoda</taxon>
        <taxon>Chromadorea</taxon>
        <taxon>Rhabditida</taxon>
        <taxon>Rhabditina</taxon>
        <taxon>Rhabditomorpha</taxon>
        <taxon>Strongyloidea</taxon>
        <taxon>Heligmosomidae</taxon>
        <taxon>Heligmosomoides</taxon>
    </lineage>
</organism>
<dbReference type="AlphaFoldDB" id="A0A183GDV3"/>
<sequence length="106" mass="11896">MPETTKFLEEPAVKSTKNSAKRMFKNYSHSTMINLDEFCSRIDCCDTVQRNIFCSRSPGQNTATFLLPEKQRTIESKFTEPTTVAADKKPGLTGATFDLDTGYCVL</sequence>
<accession>A0A3P8CGL0</accession>
<reference evidence="1 2" key="1">
    <citation type="submission" date="2018-11" db="EMBL/GenBank/DDBJ databases">
        <authorList>
            <consortium name="Pathogen Informatics"/>
        </authorList>
    </citation>
    <scope>NUCLEOTIDE SEQUENCE [LARGE SCALE GENOMIC DNA]</scope>
</reference>
<accession>A0A183GDV3</accession>
<evidence type="ECO:0000313" key="1">
    <source>
        <dbReference type="EMBL" id="VDP20048.1"/>
    </source>
</evidence>
<dbReference type="Proteomes" id="UP000050761">
    <property type="component" value="Unassembled WGS sequence"/>
</dbReference>
<proteinExistence type="predicted"/>
<evidence type="ECO:0000313" key="3">
    <source>
        <dbReference type="WBParaSite" id="HPBE_0002045401-mRNA-1"/>
    </source>
</evidence>
<dbReference type="EMBL" id="UZAH01032165">
    <property type="protein sequence ID" value="VDP20048.1"/>
    <property type="molecule type" value="Genomic_DNA"/>
</dbReference>
<dbReference type="WBParaSite" id="HPBE_0002045401-mRNA-1">
    <property type="protein sequence ID" value="HPBE_0002045401-mRNA-1"/>
    <property type="gene ID" value="HPBE_0002045401"/>
</dbReference>